<dbReference type="Proteomes" id="UP000682802">
    <property type="component" value="Plasmid p1"/>
</dbReference>
<dbReference type="InterPro" id="IPR006626">
    <property type="entry name" value="PbH1"/>
</dbReference>
<keyword evidence="4" id="KW-0677">Repeat</keyword>
<feature type="domain" description="GLAA-B beta-barrel" evidence="8">
    <location>
        <begin position="136"/>
        <end position="230"/>
    </location>
</feature>
<keyword evidence="3" id="KW-0732">Signal</keyword>
<dbReference type="Pfam" id="PF23764">
    <property type="entry name" value="Beta-barrel_GLAA-B_II"/>
    <property type="match status" value="1"/>
</dbReference>
<evidence type="ECO:0000256" key="4">
    <source>
        <dbReference type="ARBA" id="ARBA00022737"/>
    </source>
</evidence>
<evidence type="ECO:0000256" key="6">
    <source>
        <dbReference type="ARBA" id="ARBA00023295"/>
    </source>
</evidence>
<dbReference type="SUPFAM" id="SSF51126">
    <property type="entry name" value="Pectin lyase-like"/>
    <property type="match status" value="1"/>
</dbReference>
<organism evidence="10 11">
    <name type="scientific">Flammeovirga kamogawensis</name>
    <dbReference type="NCBI Taxonomy" id="373891"/>
    <lineage>
        <taxon>Bacteria</taxon>
        <taxon>Pseudomonadati</taxon>
        <taxon>Bacteroidota</taxon>
        <taxon>Cytophagia</taxon>
        <taxon>Cytophagales</taxon>
        <taxon>Flammeovirgaceae</taxon>
        <taxon>Flammeovirga</taxon>
    </lineage>
</organism>
<evidence type="ECO:0000256" key="2">
    <source>
        <dbReference type="ARBA" id="ARBA00001271"/>
    </source>
</evidence>
<dbReference type="Pfam" id="PF13229">
    <property type="entry name" value="Beta_helix"/>
    <property type="match status" value="1"/>
</dbReference>
<keyword evidence="10" id="KW-0614">Plasmid</keyword>
<feature type="domain" description="Right handed beta helix" evidence="7">
    <location>
        <begin position="509"/>
        <end position="600"/>
    </location>
</feature>
<sequence>MMNYKYITVVLLFFMLNVSKAEEVIHLKAEKGKDMTMTLRAALENVKSKSVKIVLDNATYFFKPDFAYEKYSFITNHKNGLKKIAFPFENFESVVIEGNGAELVFHGQILPFLFDHCSSVRVNNLKIDWDIPFTIQGKVMASDKKAQWIDVKMAQKGYSWQLKKGVITFPNIDGFHYTGLGNTLTFNETTKAVAHGALDETYRPEKVEKRKDGIYRFYGKMRKYPTNGEMINFKGPHEENRYAPAFHVISSSNVVFDKTVVHHALGMGFLAERSENITIKNSGVYVEKGSDRLISSTADATHFCNVKGKVLVENCRFENMLDDGTNVHGTYVTVNKVIDNHSVIIRLEHFQQLGFEFAGVGDEIWLVQAPNPDRGEVLTVKSVDFINDRFSKITFDEALPSSLKINDILENKTWNPTFTMRGCTIQNHRARNIILKTPLEIVIEDNFLSSSMSSILFRGESFFWFESGQVGDVLIQNNTFYNCATSGVEHAVMYVTPRLGKTFDRTAIYDRNIRFINNKINTFDNRIIWAYNTDNLLIEGNQIIQNTEKVQLFSEAPMFEFVNCSAISIKNNTYSGNTTLGIKTDKKSKETIEIRKNTAIEMME</sequence>
<dbReference type="InterPro" id="IPR011050">
    <property type="entry name" value="Pectin_lyase_fold/virulence"/>
</dbReference>
<accession>A0ABX8H4T8</accession>
<evidence type="ECO:0000256" key="3">
    <source>
        <dbReference type="ARBA" id="ARBA00022729"/>
    </source>
</evidence>
<proteinExistence type="predicted"/>
<evidence type="ECO:0000259" key="7">
    <source>
        <dbReference type="Pfam" id="PF13229"/>
    </source>
</evidence>
<keyword evidence="11" id="KW-1185">Reference proteome</keyword>
<evidence type="ECO:0000256" key="5">
    <source>
        <dbReference type="ARBA" id="ARBA00022801"/>
    </source>
</evidence>
<dbReference type="InterPro" id="IPR039448">
    <property type="entry name" value="Beta_helix"/>
</dbReference>
<reference evidence="10 11" key="1">
    <citation type="submission" date="2021-05" db="EMBL/GenBank/DDBJ databases">
        <title>Comparative genomic studies on the polysaccharide-degrading batcterial strains of the Flammeovirga genus.</title>
        <authorList>
            <person name="Zewei F."/>
            <person name="Zheng Z."/>
            <person name="Yu L."/>
            <person name="Ruyue G."/>
            <person name="Yanhong M."/>
            <person name="Yuanyuan C."/>
            <person name="Jingyan G."/>
            <person name="Wenjun H."/>
        </authorList>
    </citation>
    <scope>NUCLEOTIDE SEQUENCE [LARGE SCALE GENOMIC DNA]</scope>
    <source>
        <strain evidence="10 11">YS10</strain>
        <plasmid evidence="10 11">p1</plasmid>
    </source>
</reference>
<dbReference type="RefSeq" id="WP_144077285.1">
    <property type="nucleotide sequence ID" value="NZ_CP076130.1"/>
</dbReference>
<comment type="catalytic activity">
    <reaction evidence="1">
        <text>Hydrolysis of terminal, non-reducing alpha-D-galactose residues in alpha-D-galactosides, including galactose oligosaccharides, galactomannans and galactolipids.</text>
        <dbReference type="EC" id="3.2.1.22"/>
    </reaction>
</comment>
<dbReference type="InterPro" id="IPR057275">
    <property type="entry name" value="Beta-barrel_GLAA-B_I"/>
</dbReference>
<dbReference type="SMART" id="SM00710">
    <property type="entry name" value="PbH1"/>
    <property type="match status" value="5"/>
</dbReference>
<geneLocation type="plasmid" evidence="10 11">
    <name>p1</name>
</geneLocation>
<gene>
    <name evidence="10" type="ORF">KM029_25770</name>
</gene>
<evidence type="ECO:0000313" key="11">
    <source>
        <dbReference type="Proteomes" id="UP000682802"/>
    </source>
</evidence>
<evidence type="ECO:0000256" key="1">
    <source>
        <dbReference type="ARBA" id="ARBA00001255"/>
    </source>
</evidence>
<comment type="catalytic activity">
    <reaction evidence="2">
        <text>Hydrolysis of terminal, non-reducing branched (1-&gt;3)-alpha-D-galactosidic residues, producing free D-galactose.</text>
        <dbReference type="EC" id="3.2.1.n1"/>
    </reaction>
</comment>
<dbReference type="InterPro" id="IPR056441">
    <property type="entry name" value="Beta-barrel_GLAA-B_II"/>
</dbReference>
<feature type="domain" description="GLAA-B beta-barrel" evidence="9">
    <location>
        <begin position="343"/>
        <end position="409"/>
    </location>
</feature>
<name>A0ABX8H4T8_9BACT</name>
<keyword evidence="5" id="KW-0378">Hydrolase</keyword>
<keyword evidence="6" id="KW-0326">Glycosidase</keyword>
<dbReference type="Pfam" id="PF23763">
    <property type="entry name" value="Beta-barrel_GLAA-B_I"/>
    <property type="match status" value="1"/>
</dbReference>
<dbReference type="EMBL" id="CP076130">
    <property type="protein sequence ID" value="QWG10387.1"/>
    <property type="molecule type" value="Genomic_DNA"/>
</dbReference>
<evidence type="ECO:0000259" key="9">
    <source>
        <dbReference type="Pfam" id="PF23764"/>
    </source>
</evidence>
<dbReference type="InterPro" id="IPR012334">
    <property type="entry name" value="Pectin_lyas_fold"/>
</dbReference>
<evidence type="ECO:0000313" key="10">
    <source>
        <dbReference type="EMBL" id="QWG10387.1"/>
    </source>
</evidence>
<dbReference type="Gene3D" id="2.160.20.10">
    <property type="entry name" value="Single-stranded right-handed beta-helix, Pectin lyase-like"/>
    <property type="match status" value="2"/>
</dbReference>
<evidence type="ECO:0000259" key="8">
    <source>
        <dbReference type="Pfam" id="PF23763"/>
    </source>
</evidence>
<protein>
    <submittedName>
        <fullName evidence="10">Right-handed parallel beta-helix repeat-containing protein</fullName>
    </submittedName>
</protein>